<dbReference type="PANTHER" id="PTHR18921:SF2">
    <property type="entry name" value="THYROID RECEPTOR-INTERACTING PROTEIN 11"/>
    <property type="match status" value="1"/>
</dbReference>
<feature type="compositionally biased region" description="Polar residues" evidence="5">
    <location>
        <begin position="745"/>
        <end position="758"/>
    </location>
</feature>
<evidence type="ECO:0000256" key="5">
    <source>
        <dbReference type="SAM" id="MobiDB-lite"/>
    </source>
</evidence>
<evidence type="ECO:0008006" key="8">
    <source>
        <dbReference type="Google" id="ProtNLM"/>
    </source>
</evidence>
<feature type="compositionally biased region" description="Polar residues" evidence="5">
    <location>
        <begin position="711"/>
        <end position="737"/>
    </location>
</feature>
<evidence type="ECO:0000313" key="6">
    <source>
        <dbReference type="EMBL" id="CAJ1950272.1"/>
    </source>
</evidence>
<accession>A0AA86SRD2</accession>
<feature type="coiled-coil region" evidence="4">
    <location>
        <begin position="506"/>
        <end position="533"/>
    </location>
</feature>
<dbReference type="AlphaFoldDB" id="A0AA86SRD2"/>
<dbReference type="GO" id="GO:0005794">
    <property type="term" value="C:Golgi apparatus"/>
    <property type="evidence" value="ECO:0007669"/>
    <property type="project" value="UniProtKB-SubCell"/>
</dbReference>
<feature type="region of interest" description="Disordered" evidence="5">
    <location>
        <begin position="36"/>
        <end position="66"/>
    </location>
</feature>
<dbReference type="Gramene" id="rna-AYBTSS11_LOCUS14165">
    <property type="protein sequence ID" value="CAJ1950272.1"/>
    <property type="gene ID" value="gene-AYBTSS11_LOCUS14165"/>
</dbReference>
<feature type="region of interest" description="Disordered" evidence="5">
    <location>
        <begin position="692"/>
        <end position="758"/>
    </location>
</feature>
<gene>
    <name evidence="6" type="ORF">AYBTSS11_LOCUS14165</name>
</gene>
<protein>
    <recommendedName>
        <fullName evidence="8">Golgin candidate 3</fullName>
    </recommendedName>
</protein>
<dbReference type="GO" id="GO:0031267">
    <property type="term" value="F:small GTPase binding"/>
    <property type="evidence" value="ECO:0007669"/>
    <property type="project" value="TreeGrafter"/>
</dbReference>
<proteinExistence type="predicted"/>
<organism evidence="6 7">
    <name type="scientific">Sphenostylis stenocarpa</name>
    <dbReference type="NCBI Taxonomy" id="92480"/>
    <lineage>
        <taxon>Eukaryota</taxon>
        <taxon>Viridiplantae</taxon>
        <taxon>Streptophyta</taxon>
        <taxon>Embryophyta</taxon>
        <taxon>Tracheophyta</taxon>
        <taxon>Spermatophyta</taxon>
        <taxon>Magnoliopsida</taxon>
        <taxon>eudicotyledons</taxon>
        <taxon>Gunneridae</taxon>
        <taxon>Pentapetalae</taxon>
        <taxon>rosids</taxon>
        <taxon>fabids</taxon>
        <taxon>Fabales</taxon>
        <taxon>Fabaceae</taxon>
        <taxon>Papilionoideae</taxon>
        <taxon>50 kb inversion clade</taxon>
        <taxon>NPAAA clade</taxon>
        <taxon>indigoferoid/millettioid clade</taxon>
        <taxon>Phaseoleae</taxon>
        <taxon>Sphenostylis</taxon>
    </lineage>
</organism>
<keyword evidence="3 4" id="KW-0175">Coiled coil</keyword>
<dbReference type="EMBL" id="OY731401">
    <property type="protein sequence ID" value="CAJ1950272.1"/>
    <property type="molecule type" value="Genomic_DNA"/>
</dbReference>
<sequence length="855" mass="95801">MWGTIANLKENLNKIALDVHDDDDDEILLAYGSGSAANGDESAVSSRRSSPGSARSKSGIRSPLANGIDHASLPEIEHYKAEIKKLQASEAEIRALSVNYAALLKEKEDHIVKLNKENGSLKQNLEATNAALRVSRIEGSGVSTNGTYTVKGSSDQSPNRQNKLNMQRKNRYAINNGTVSTLESDAIQREMEFKHSNLQGNYKELSVDGNTTVAVQHPQDIQKLKLELEHERDQLAKIQLNFQKEQGLSKSFQEELQILKLERDKTSMELNKIHKELNEKVSEIKHLQFKLTKRENGAGEAVDSLKRLVNTLEKENASLKMEKNEIEAALETTRKSFTDKMMPDASHNQKKDSSSVSDMPDHSKSFPGKEEMERSLNKLSKDLDETQRDRDKAVQELNRLKQHLLEKASEESDKMDEDSKIIEELRDSNNYLRAQVSQLERTLKQALASQEEQKMANNSELIKSREAINDLNKKLTNCMSTIDAKNIELLNLQTALGQYYAEIEAKEHLERELAHAREETAKLSQLLKEADHRADVSRNEREEILAKLSQSEKVQTEWRSRVSKLEDDNTKLRKVLEQSMTQLNRMSVDSDYLVDRRIVIKLLVTYFKRNHSREVLDLMVRMLGFSDEDKQRIGGSQQGAGKGVVRGVLGLPGRLVGGILGGNSTESATNAGSDNQSFADLWVDFLLKETEEREKRESSGNSGKATEDSSNKSPNTTSATAPFSNRSPNIISTTTPFSDRRFGSGTASAFQITPTNQNISAPPRSYFQHSEHFDSEFSTVPLTSSDVMITDGTTTWSNKRCNPQNQHACSKNEKLRLEAKPMSTTPAKSKSKNKAPIKLKDSSGALFLVLRVPNT</sequence>
<dbReference type="GO" id="GO:0006888">
    <property type="term" value="P:endoplasmic reticulum to Golgi vesicle-mediated transport"/>
    <property type="evidence" value="ECO:0007669"/>
    <property type="project" value="TreeGrafter"/>
</dbReference>
<evidence type="ECO:0000313" key="7">
    <source>
        <dbReference type="Proteomes" id="UP001189624"/>
    </source>
</evidence>
<feature type="coiled-coil region" evidence="4">
    <location>
        <begin position="302"/>
        <end position="336"/>
    </location>
</feature>
<evidence type="ECO:0000256" key="1">
    <source>
        <dbReference type="ARBA" id="ARBA00004555"/>
    </source>
</evidence>
<reference evidence="6" key="1">
    <citation type="submission" date="2023-10" db="EMBL/GenBank/DDBJ databases">
        <authorList>
            <person name="Domelevo Entfellner J.-B."/>
        </authorList>
    </citation>
    <scope>NUCLEOTIDE SEQUENCE</scope>
</reference>
<feature type="compositionally biased region" description="Low complexity" evidence="5">
    <location>
        <begin position="42"/>
        <end position="59"/>
    </location>
</feature>
<comment type="subcellular location">
    <subcellularLocation>
        <location evidence="1">Golgi apparatus</location>
    </subcellularLocation>
</comment>
<name>A0AA86SRD2_9FABA</name>
<evidence type="ECO:0000256" key="2">
    <source>
        <dbReference type="ARBA" id="ARBA00023034"/>
    </source>
</evidence>
<keyword evidence="7" id="KW-1185">Reference proteome</keyword>
<evidence type="ECO:0000256" key="4">
    <source>
        <dbReference type="SAM" id="Coils"/>
    </source>
</evidence>
<dbReference type="GO" id="GO:0007030">
    <property type="term" value="P:Golgi organization"/>
    <property type="evidence" value="ECO:0007669"/>
    <property type="project" value="TreeGrafter"/>
</dbReference>
<feature type="region of interest" description="Disordered" evidence="5">
    <location>
        <begin position="337"/>
        <end position="389"/>
    </location>
</feature>
<dbReference type="PANTHER" id="PTHR18921">
    <property type="entry name" value="MYOSIN HEAVY CHAIN - RELATED"/>
    <property type="match status" value="1"/>
</dbReference>
<keyword evidence="2" id="KW-0333">Golgi apparatus</keyword>
<feature type="coiled-coil region" evidence="4">
    <location>
        <begin position="76"/>
        <end position="131"/>
    </location>
</feature>
<dbReference type="Proteomes" id="UP001189624">
    <property type="component" value="Chromosome 4"/>
</dbReference>
<evidence type="ECO:0000256" key="3">
    <source>
        <dbReference type="ARBA" id="ARBA00023054"/>
    </source>
</evidence>